<reference evidence="1" key="1">
    <citation type="submission" date="2018-02" db="EMBL/GenBank/DDBJ databases">
        <title>Rhizophora mucronata_Transcriptome.</title>
        <authorList>
            <person name="Meera S.P."/>
            <person name="Sreeshan A."/>
            <person name="Augustine A."/>
        </authorList>
    </citation>
    <scope>NUCLEOTIDE SEQUENCE</scope>
    <source>
        <tissue evidence="1">Leaf</tissue>
    </source>
</reference>
<protein>
    <submittedName>
        <fullName evidence="1">Uncharacterized protein</fullName>
    </submittedName>
</protein>
<name>A0A2P2QXB4_RHIMU</name>
<dbReference type="AlphaFoldDB" id="A0A2P2QXB4"/>
<evidence type="ECO:0000313" key="1">
    <source>
        <dbReference type="EMBL" id="MBX71541.1"/>
    </source>
</evidence>
<dbReference type="EMBL" id="GGEC01091057">
    <property type="protein sequence ID" value="MBX71541.1"/>
    <property type="molecule type" value="Transcribed_RNA"/>
</dbReference>
<accession>A0A2P2QXB4</accession>
<organism evidence="1">
    <name type="scientific">Rhizophora mucronata</name>
    <name type="common">Asiatic mangrove</name>
    <dbReference type="NCBI Taxonomy" id="61149"/>
    <lineage>
        <taxon>Eukaryota</taxon>
        <taxon>Viridiplantae</taxon>
        <taxon>Streptophyta</taxon>
        <taxon>Embryophyta</taxon>
        <taxon>Tracheophyta</taxon>
        <taxon>Spermatophyta</taxon>
        <taxon>Magnoliopsida</taxon>
        <taxon>eudicotyledons</taxon>
        <taxon>Gunneridae</taxon>
        <taxon>Pentapetalae</taxon>
        <taxon>rosids</taxon>
        <taxon>fabids</taxon>
        <taxon>Malpighiales</taxon>
        <taxon>Rhizophoraceae</taxon>
        <taxon>Rhizophora</taxon>
    </lineage>
</organism>
<sequence>MEKSTSLRLNGLNNVCPLRYIERYSRGRYTWTHFWYKILSLNFIVKMGDIRLYNIAVYQHDTVLANSLMTQ</sequence>
<proteinExistence type="predicted"/>